<dbReference type="SMART" id="SM00228">
    <property type="entry name" value="PDZ"/>
    <property type="match status" value="1"/>
</dbReference>
<evidence type="ECO:0000313" key="14">
    <source>
        <dbReference type="Proteomes" id="UP000199662"/>
    </source>
</evidence>
<keyword evidence="5 11" id="KW-0812">Transmembrane</keyword>
<name>A0A1H7AHU7_9FIRM</name>
<dbReference type="InterPro" id="IPR041489">
    <property type="entry name" value="PDZ_6"/>
</dbReference>
<evidence type="ECO:0000256" key="11">
    <source>
        <dbReference type="RuleBase" id="RU362031"/>
    </source>
</evidence>
<keyword evidence="7 11" id="KW-0862">Zinc</keyword>
<reference evidence="13 14" key="1">
    <citation type="submission" date="2016-10" db="EMBL/GenBank/DDBJ databases">
        <authorList>
            <person name="de Groot N.N."/>
        </authorList>
    </citation>
    <scope>NUCLEOTIDE SEQUENCE [LARGE SCALE GENOMIC DNA]</scope>
    <source>
        <strain evidence="13 14">DSM 2179</strain>
    </source>
</reference>
<dbReference type="Pfam" id="PF17820">
    <property type="entry name" value="PDZ_6"/>
    <property type="match status" value="1"/>
</dbReference>
<protein>
    <recommendedName>
        <fullName evidence="11">Zinc metalloprotease</fullName>
        <ecNumber evidence="11">3.4.24.-</ecNumber>
    </recommendedName>
</protein>
<dbReference type="NCBIfam" id="TIGR00054">
    <property type="entry name" value="RIP metalloprotease RseP"/>
    <property type="match status" value="1"/>
</dbReference>
<dbReference type="PANTHER" id="PTHR42837">
    <property type="entry name" value="REGULATOR OF SIGMA-E PROTEASE RSEP"/>
    <property type="match status" value="1"/>
</dbReference>
<evidence type="ECO:0000256" key="2">
    <source>
        <dbReference type="ARBA" id="ARBA00004141"/>
    </source>
</evidence>
<keyword evidence="10 11" id="KW-0472">Membrane</keyword>
<evidence type="ECO:0000259" key="12">
    <source>
        <dbReference type="SMART" id="SM00228"/>
    </source>
</evidence>
<dbReference type="CDD" id="cd06163">
    <property type="entry name" value="S2P-M50_PDZ_RseP-like"/>
    <property type="match status" value="1"/>
</dbReference>
<dbReference type="AlphaFoldDB" id="A0A1H7AHU7"/>
<gene>
    <name evidence="13" type="ORF">SAMN05660742_11277</name>
</gene>
<dbReference type="Pfam" id="PF02163">
    <property type="entry name" value="Peptidase_M50"/>
    <property type="match status" value="1"/>
</dbReference>
<evidence type="ECO:0000256" key="1">
    <source>
        <dbReference type="ARBA" id="ARBA00001947"/>
    </source>
</evidence>
<dbReference type="RefSeq" id="WP_091832221.1">
    <property type="nucleotide sequence ID" value="NZ_FNZK01000012.1"/>
</dbReference>
<dbReference type="InterPro" id="IPR036034">
    <property type="entry name" value="PDZ_sf"/>
</dbReference>
<evidence type="ECO:0000256" key="10">
    <source>
        <dbReference type="ARBA" id="ARBA00023136"/>
    </source>
</evidence>
<comment type="similarity">
    <text evidence="3 11">Belongs to the peptidase M50B family.</text>
</comment>
<feature type="domain" description="PDZ" evidence="12">
    <location>
        <begin position="108"/>
        <end position="181"/>
    </location>
</feature>
<evidence type="ECO:0000256" key="7">
    <source>
        <dbReference type="ARBA" id="ARBA00022833"/>
    </source>
</evidence>
<evidence type="ECO:0000256" key="5">
    <source>
        <dbReference type="ARBA" id="ARBA00022692"/>
    </source>
</evidence>
<evidence type="ECO:0000256" key="9">
    <source>
        <dbReference type="ARBA" id="ARBA00023049"/>
    </source>
</evidence>
<dbReference type="PANTHER" id="PTHR42837:SF2">
    <property type="entry name" value="MEMBRANE METALLOPROTEASE ARASP2, CHLOROPLASTIC-RELATED"/>
    <property type="match status" value="1"/>
</dbReference>
<proteinExistence type="inferred from homology"/>
<comment type="subcellular location">
    <subcellularLocation>
        <location evidence="2">Membrane</location>
        <topology evidence="2">Multi-pass membrane protein</topology>
    </subcellularLocation>
</comment>
<dbReference type="EC" id="3.4.24.-" evidence="11"/>
<keyword evidence="4 13" id="KW-0645">Protease</keyword>
<sequence length="339" mass="36780">MLLTIVSAVFVFGLLVLFHELGHFITAKMTGMRVDEFAIGFGPKLVGIKYGETSYSIRVFPLGGFNKIAGMDPEDEPDERSYSSKPVWARMIVILAGSVMNFILPILLFLGIYFFSGIHTPSVDPTLGEVMAHKPAAEAGLKQGDRILKIDDQAIDSWQQFVEIVQVSDGKVLKIDFKRDGNQLATSLIPEYDDTAKRAMIGVVSSVTTYQPGFFEAGVLAVKNTGFVTYKMIETLGSIIMGKTAADLAGPLGVAQMAGEVAQIGFVPLLQFAAFLSINLGIINLFPIPALDGGHFITLLIEAVRGKPLQPKAIQYAQIIGFALLMALMIFATLNDITR</sequence>
<dbReference type="CDD" id="cd23081">
    <property type="entry name" value="cpPDZ_EcRseP-like"/>
    <property type="match status" value="1"/>
</dbReference>
<feature type="transmembrane region" description="Helical" evidence="11">
    <location>
        <begin position="266"/>
        <end position="286"/>
    </location>
</feature>
<keyword evidence="9 11" id="KW-0482">Metalloprotease</keyword>
<dbReference type="GO" id="GO:0016020">
    <property type="term" value="C:membrane"/>
    <property type="evidence" value="ECO:0007669"/>
    <property type="project" value="UniProtKB-SubCell"/>
</dbReference>
<accession>A0A1H7AHU7</accession>
<dbReference type="Gene3D" id="2.30.42.10">
    <property type="match status" value="1"/>
</dbReference>
<dbReference type="GO" id="GO:0046872">
    <property type="term" value="F:metal ion binding"/>
    <property type="evidence" value="ECO:0007669"/>
    <property type="project" value="UniProtKB-KW"/>
</dbReference>
<dbReference type="SUPFAM" id="SSF50156">
    <property type="entry name" value="PDZ domain-like"/>
    <property type="match status" value="1"/>
</dbReference>
<dbReference type="InterPro" id="IPR008915">
    <property type="entry name" value="Peptidase_M50"/>
</dbReference>
<keyword evidence="8 11" id="KW-1133">Transmembrane helix</keyword>
<evidence type="ECO:0000313" key="13">
    <source>
        <dbReference type="EMBL" id="SEJ63467.1"/>
    </source>
</evidence>
<keyword evidence="14" id="KW-1185">Reference proteome</keyword>
<evidence type="ECO:0000256" key="6">
    <source>
        <dbReference type="ARBA" id="ARBA00022801"/>
    </source>
</evidence>
<evidence type="ECO:0000256" key="4">
    <source>
        <dbReference type="ARBA" id="ARBA00022670"/>
    </source>
</evidence>
<dbReference type="InterPro" id="IPR004387">
    <property type="entry name" value="Pept_M50_Zn"/>
</dbReference>
<evidence type="ECO:0000256" key="3">
    <source>
        <dbReference type="ARBA" id="ARBA00007931"/>
    </source>
</evidence>
<dbReference type="InterPro" id="IPR001478">
    <property type="entry name" value="PDZ"/>
</dbReference>
<dbReference type="GO" id="GO:0004222">
    <property type="term" value="F:metalloendopeptidase activity"/>
    <property type="evidence" value="ECO:0007669"/>
    <property type="project" value="InterPro"/>
</dbReference>
<organism evidence="13 14">
    <name type="scientific">Propionispira arboris</name>
    <dbReference type="NCBI Taxonomy" id="84035"/>
    <lineage>
        <taxon>Bacteria</taxon>
        <taxon>Bacillati</taxon>
        <taxon>Bacillota</taxon>
        <taxon>Negativicutes</taxon>
        <taxon>Selenomonadales</taxon>
        <taxon>Selenomonadaceae</taxon>
        <taxon>Propionispira</taxon>
    </lineage>
</organism>
<dbReference type="Proteomes" id="UP000199662">
    <property type="component" value="Unassembled WGS sequence"/>
</dbReference>
<dbReference type="GO" id="GO:0006508">
    <property type="term" value="P:proteolysis"/>
    <property type="evidence" value="ECO:0007669"/>
    <property type="project" value="UniProtKB-KW"/>
</dbReference>
<keyword evidence="6 11" id="KW-0378">Hydrolase</keyword>
<feature type="transmembrane region" description="Helical" evidence="11">
    <location>
        <begin position="87"/>
        <end position="115"/>
    </location>
</feature>
<dbReference type="EMBL" id="FNZK01000012">
    <property type="protein sequence ID" value="SEJ63467.1"/>
    <property type="molecule type" value="Genomic_DNA"/>
</dbReference>
<dbReference type="STRING" id="84035.SAMN05660742_11277"/>
<feature type="transmembrane region" description="Helical" evidence="11">
    <location>
        <begin position="313"/>
        <end position="334"/>
    </location>
</feature>
<evidence type="ECO:0000256" key="8">
    <source>
        <dbReference type="ARBA" id="ARBA00022989"/>
    </source>
</evidence>
<keyword evidence="11" id="KW-0479">Metal-binding</keyword>
<comment type="cofactor">
    <cofactor evidence="1 11">
        <name>Zn(2+)</name>
        <dbReference type="ChEBI" id="CHEBI:29105"/>
    </cofactor>
</comment>